<accession>A0A5M4FCR9</accession>
<dbReference type="OrthoDB" id="3786791at2"/>
<name>A0A5M4FCR9_9ACTN</name>
<dbReference type="Proteomes" id="UP000380867">
    <property type="component" value="Unassembled WGS sequence"/>
</dbReference>
<dbReference type="RefSeq" id="WP_149690734.1">
    <property type="nucleotide sequence ID" value="NZ_SDPQ02000003.1"/>
</dbReference>
<keyword evidence="3" id="KW-1185">Reference proteome</keyword>
<gene>
    <name evidence="2" type="ORF">ESP70_018395</name>
</gene>
<sequence>MEDEAVPQNVSIDTRQSSPQPVPLAASTKALARRVVSRALWLVRPRLPLVLVRPFVERKIRRALADPATVSNARDHMEHLLGAVGRSSEVEAASRGYVEHWAWCHELRWHPRSVNRQRVEGIEHLLAARSEGHGVFLSFVHHAHFDGAFASVSRAGVPVHVLVGARAMRTAGPNLLQHLHVVGQGGALMSAEAGTSGIADELRKGHVVAAAIDVPGGSVATFAGRQVRCSSGPARAAFLAGSPVVVMTSHRAADGTTHLELSEPLHPRDFDSVELLLAELVRRHEGPLLAWPDAAYIPMVCWKPVEPEGA</sequence>
<dbReference type="AlphaFoldDB" id="A0A5M4FCR9"/>
<proteinExistence type="predicted"/>
<feature type="compositionally biased region" description="Polar residues" evidence="1">
    <location>
        <begin position="8"/>
        <end position="19"/>
    </location>
</feature>
<feature type="region of interest" description="Disordered" evidence="1">
    <location>
        <begin position="1"/>
        <end position="23"/>
    </location>
</feature>
<evidence type="ECO:0000256" key="1">
    <source>
        <dbReference type="SAM" id="MobiDB-lite"/>
    </source>
</evidence>
<protein>
    <submittedName>
        <fullName evidence="2">Uncharacterized protein</fullName>
    </submittedName>
</protein>
<organism evidence="2 3">
    <name type="scientific">Aeromicrobium ginsengisoli</name>
    <dbReference type="NCBI Taxonomy" id="363867"/>
    <lineage>
        <taxon>Bacteria</taxon>
        <taxon>Bacillati</taxon>
        <taxon>Actinomycetota</taxon>
        <taxon>Actinomycetes</taxon>
        <taxon>Propionibacteriales</taxon>
        <taxon>Nocardioidaceae</taxon>
        <taxon>Aeromicrobium</taxon>
    </lineage>
</organism>
<dbReference type="EMBL" id="SDPQ02000003">
    <property type="protein sequence ID" value="KAA1396091.1"/>
    <property type="molecule type" value="Genomic_DNA"/>
</dbReference>
<comment type="caution">
    <text evidence="2">The sequence shown here is derived from an EMBL/GenBank/DDBJ whole genome shotgun (WGS) entry which is preliminary data.</text>
</comment>
<reference evidence="2" key="1">
    <citation type="submission" date="2019-09" db="EMBL/GenBank/DDBJ databases">
        <authorList>
            <person name="Li J."/>
        </authorList>
    </citation>
    <scope>NUCLEOTIDE SEQUENCE [LARGE SCALE GENOMIC DNA]</scope>
    <source>
        <strain evidence="2">JCM 14732</strain>
    </source>
</reference>
<evidence type="ECO:0000313" key="2">
    <source>
        <dbReference type="EMBL" id="KAA1396091.1"/>
    </source>
</evidence>
<evidence type="ECO:0000313" key="3">
    <source>
        <dbReference type="Proteomes" id="UP000380867"/>
    </source>
</evidence>